<evidence type="ECO:0000256" key="4">
    <source>
        <dbReference type="ARBA" id="ARBA00023015"/>
    </source>
</evidence>
<feature type="compositionally biased region" description="Polar residues" evidence="9">
    <location>
        <begin position="390"/>
        <end position="408"/>
    </location>
</feature>
<feature type="compositionally biased region" description="Polar residues" evidence="9">
    <location>
        <begin position="83"/>
        <end position="107"/>
    </location>
</feature>
<dbReference type="InterPro" id="IPR045174">
    <property type="entry name" value="Dof"/>
</dbReference>
<keyword evidence="2 8" id="KW-0863">Zinc-finger</keyword>
<feature type="region of interest" description="Disordered" evidence="9">
    <location>
        <begin position="359"/>
        <end position="409"/>
    </location>
</feature>
<dbReference type="GO" id="GO:0003677">
    <property type="term" value="F:DNA binding"/>
    <property type="evidence" value="ECO:0007669"/>
    <property type="project" value="UniProtKB-UniRule"/>
</dbReference>
<evidence type="ECO:0000256" key="7">
    <source>
        <dbReference type="ARBA" id="ARBA00023242"/>
    </source>
</evidence>
<comment type="subcellular location">
    <subcellularLocation>
        <location evidence="8">Nucleus</location>
    </subcellularLocation>
</comment>
<keyword evidence="1" id="KW-0479">Metal-binding</keyword>
<proteinExistence type="predicted"/>
<accession>A0AAV8U5X9</accession>
<evidence type="ECO:0000313" key="12">
    <source>
        <dbReference type="Proteomes" id="UP001159364"/>
    </source>
</evidence>
<evidence type="ECO:0000259" key="10">
    <source>
        <dbReference type="PROSITE" id="PS50884"/>
    </source>
</evidence>
<evidence type="ECO:0000256" key="3">
    <source>
        <dbReference type="ARBA" id="ARBA00022833"/>
    </source>
</evidence>
<evidence type="ECO:0000256" key="5">
    <source>
        <dbReference type="ARBA" id="ARBA00023125"/>
    </source>
</evidence>
<keyword evidence="12" id="KW-1185">Reference proteome</keyword>
<evidence type="ECO:0000256" key="2">
    <source>
        <dbReference type="ARBA" id="ARBA00022771"/>
    </source>
</evidence>
<feature type="domain" description="Dof-type" evidence="10">
    <location>
        <begin position="137"/>
        <end position="191"/>
    </location>
</feature>
<evidence type="ECO:0000256" key="1">
    <source>
        <dbReference type="ARBA" id="ARBA00022723"/>
    </source>
</evidence>
<organism evidence="11 12">
    <name type="scientific">Erythroxylum novogranatense</name>
    <dbReference type="NCBI Taxonomy" id="1862640"/>
    <lineage>
        <taxon>Eukaryota</taxon>
        <taxon>Viridiplantae</taxon>
        <taxon>Streptophyta</taxon>
        <taxon>Embryophyta</taxon>
        <taxon>Tracheophyta</taxon>
        <taxon>Spermatophyta</taxon>
        <taxon>Magnoliopsida</taxon>
        <taxon>eudicotyledons</taxon>
        <taxon>Gunneridae</taxon>
        <taxon>Pentapetalae</taxon>
        <taxon>rosids</taxon>
        <taxon>fabids</taxon>
        <taxon>Malpighiales</taxon>
        <taxon>Erythroxylaceae</taxon>
        <taxon>Erythroxylum</taxon>
    </lineage>
</organism>
<evidence type="ECO:0000313" key="11">
    <source>
        <dbReference type="EMBL" id="KAJ8773735.1"/>
    </source>
</evidence>
<keyword evidence="3" id="KW-0862">Zinc</keyword>
<feature type="compositionally biased region" description="Basic and acidic residues" evidence="9">
    <location>
        <begin position="109"/>
        <end position="135"/>
    </location>
</feature>
<protein>
    <recommendedName>
        <fullName evidence="10">Dof-type domain-containing protein</fullName>
    </recommendedName>
</protein>
<dbReference type="GO" id="GO:0008270">
    <property type="term" value="F:zinc ion binding"/>
    <property type="evidence" value="ECO:0007669"/>
    <property type="project" value="UniProtKB-KW"/>
</dbReference>
<dbReference type="Proteomes" id="UP001159364">
    <property type="component" value="Linkage Group LG01"/>
</dbReference>
<keyword evidence="4" id="KW-0805">Transcription regulation</keyword>
<keyword evidence="5 8" id="KW-0238">DNA-binding</keyword>
<name>A0AAV8U5X9_9ROSI</name>
<dbReference type="PANTHER" id="PTHR31089">
    <property type="entry name" value="CYCLIC DOF FACTOR 2"/>
    <property type="match status" value="1"/>
</dbReference>
<dbReference type="PANTHER" id="PTHR31089:SF78">
    <property type="entry name" value="CYCLIC DOF FACTOR 5"/>
    <property type="match status" value="1"/>
</dbReference>
<reference evidence="11 12" key="1">
    <citation type="submission" date="2021-09" db="EMBL/GenBank/DDBJ databases">
        <title>Genomic insights and catalytic innovation underlie evolution of tropane alkaloids biosynthesis.</title>
        <authorList>
            <person name="Wang Y.-J."/>
            <person name="Tian T."/>
            <person name="Huang J.-P."/>
            <person name="Huang S.-X."/>
        </authorList>
    </citation>
    <scope>NUCLEOTIDE SEQUENCE [LARGE SCALE GENOMIC DNA]</scope>
    <source>
        <strain evidence="11">KIB-2018</strain>
        <tissue evidence="11">Leaf</tissue>
    </source>
</reference>
<dbReference type="Pfam" id="PF02701">
    <property type="entry name" value="Zn_ribbon_Dof"/>
    <property type="match status" value="1"/>
</dbReference>
<comment type="caution">
    <text evidence="11">The sequence shown here is derived from an EMBL/GenBank/DDBJ whole genome shotgun (WGS) entry which is preliminary data.</text>
</comment>
<keyword evidence="6" id="KW-0804">Transcription</keyword>
<keyword evidence="7 8" id="KW-0539">Nucleus</keyword>
<gene>
    <name evidence="11" type="ORF">K2173_006385</name>
</gene>
<feature type="compositionally biased region" description="Basic and acidic residues" evidence="9">
    <location>
        <begin position="65"/>
        <end position="82"/>
    </location>
</feature>
<evidence type="ECO:0000256" key="6">
    <source>
        <dbReference type="ARBA" id="ARBA00023163"/>
    </source>
</evidence>
<dbReference type="GO" id="GO:0005634">
    <property type="term" value="C:nucleus"/>
    <property type="evidence" value="ECO:0007669"/>
    <property type="project" value="UniProtKB-SubCell"/>
</dbReference>
<dbReference type="PROSITE" id="PS01361">
    <property type="entry name" value="ZF_DOF_1"/>
    <property type="match status" value="1"/>
</dbReference>
<feature type="region of interest" description="Disordered" evidence="9">
    <location>
        <begin position="56"/>
        <end position="135"/>
    </location>
</feature>
<dbReference type="PROSITE" id="PS50884">
    <property type="entry name" value="ZF_DOF_2"/>
    <property type="match status" value="1"/>
</dbReference>
<dbReference type="EMBL" id="JAIWQS010000001">
    <property type="protein sequence ID" value="KAJ8773735.1"/>
    <property type="molecule type" value="Genomic_DNA"/>
</dbReference>
<sequence length="486" mass="52546">MPDFKDSAIKLFGKTIPVLPLNLQEDGCCADQYTRCSGALENGGFSNTTCLRENLSEEKEVEEQDGCKEPTGEEIKDDHQEDGTSNPLMEDSGNQTASSGTSENPKTPSVERETSSLKSSKKIDQSEKSLKKPDKILPCPRCNSMDTKFCYYNNYNVNQPRHFCKSCQRYWTAGGNMRNVPVGAGRRKSKSSSASHYRQIIVSKGLQTAQVHPINGIHNYCWGNNGTVLNFGSNSPLGESVASILNLSKKTANGVRNGYHVADQNRFIFSCGGMADNGEENSSGSSVTASNSLDRRCNGVSQEANGEDYHGFPVQVPCFPGPAWACPWNTVKSQTTLSSSGFPVPFYPAPIHRGSTVQSVSAHLSLPQPCPPSSNPTSRLGKHSRDGNLLNPSHSEQSSGTGNSSNKSVVVPKTLRIDDPNEAAKSSIWATLGIKNDRSSSTNGVDLFKGFQSRTGIADCKGSSETSVLLANPAAWCRSLNFHERT</sequence>
<dbReference type="GO" id="GO:0003700">
    <property type="term" value="F:DNA-binding transcription factor activity"/>
    <property type="evidence" value="ECO:0007669"/>
    <property type="project" value="InterPro"/>
</dbReference>
<dbReference type="AlphaFoldDB" id="A0AAV8U5X9"/>
<dbReference type="InterPro" id="IPR003851">
    <property type="entry name" value="Znf_Dof"/>
</dbReference>
<evidence type="ECO:0000256" key="8">
    <source>
        <dbReference type="PROSITE-ProRule" id="PRU00071"/>
    </source>
</evidence>
<evidence type="ECO:0000256" key="9">
    <source>
        <dbReference type="SAM" id="MobiDB-lite"/>
    </source>
</evidence>